<feature type="compositionally biased region" description="Polar residues" evidence="1">
    <location>
        <begin position="43"/>
        <end position="63"/>
    </location>
</feature>
<dbReference type="EMBL" id="AGBW02013941">
    <property type="protein sequence ID" value="OWR42535.1"/>
    <property type="molecule type" value="Genomic_DNA"/>
</dbReference>
<evidence type="ECO:0000256" key="1">
    <source>
        <dbReference type="SAM" id="MobiDB-lite"/>
    </source>
</evidence>
<keyword evidence="3" id="KW-1185">Reference proteome</keyword>
<dbReference type="KEGG" id="dpl:KGM_209321"/>
<evidence type="ECO:0000313" key="3">
    <source>
        <dbReference type="Proteomes" id="UP000007151"/>
    </source>
</evidence>
<evidence type="ECO:0000313" key="2">
    <source>
        <dbReference type="EMBL" id="OWR42535.1"/>
    </source>
</evidence>
<accession>A0A212EM20</accession>
<proteinExistence type="predicted"/>
<name>A0A212EM20_DANPL</name>
<sequence>MVEMSRDVTDNVITDRCYQWTSLNNTRTTRQERTMGRLEGSGRTKSASQKSHLYKASWSSPPSNECPGGGRRASSLAEAEIADILYNLLIQHIQLSVRRERDALAARPRPRPRRGPGLGEATVSCQCRGEVARGLCTML</sequence>
<gene>
    <name evidence="2" type="ORF">KGM_209321</name>
</gene>
<organism evidence="2 3">
    <name type="scientific">Danaus plexippus plexippus</name>
    <dbReference type="NCBI Taxonomy" id="278856"/>
    <lineage>
        <taxon>Eukaryota</taxon>
        <taxon>Metazoa</taxon>
        <taxon>Ecdysozoa</taxon>
        <taxon>Arthropoda</taxon>
        <taxon>Hexapoda</taxon>
        <taxon>Insecta</taxon>
        <taxon>Pterygota</taxon>
        <taxon>Neoptera</taxon>
        <taxon>Endopterygota</taxon>
        <taxon>Lepidoptera</taxon>
        <taxon>Glossata</taxon>
        <taxon>Ditrysia</taxon>
        <taxon>Papilionoidea</taxon>
        <taxon>Nymphalidae</taxon>
        <taxon>Danainae</taxon>
        <taxon>Danaini</taxon>
        <taxon>Danaina</taxon>
        <taxon>Danaus</taxon>
        <taxon>Danaus</taxon>
    </lineage>
</organism>
<feature type="compositionally biased region" description="Basic and acidic residues" evidence="1">
    <location>
        <begin position="29"/>
        <end position="42"/>
    </location>
</feature>
<protein>
    <submittedName>
        <fullName evidence="2">Uncharacterized protein</fullName>
    </submittedName>
</protein>
<feature type="region of interest" description="Disordered" evidence="1">
    <location>
        <begin position="28"/>
        <end position="72"/>
    </location>
</feature>
<comment type="caution">
    <text evidence="2">The sequence shown here is derived from an EMBL/GenBank/DDBJ whole genome shotgun (WGS) entry which is preliminary data.</text>
</comment>
<reference evidence="2 3" key="1">
    <citation type="journal article" date="2011" name="Cell">
        <title>The monarch butterfly genome yields insights into long-distance migration.</title>
        <authorList>
            <person name="Zhan S."/>
            <person name="Merlin C."/>
            <person name="Boore J.L."/>
            <person name="Reppert S.M."/>
        </authorList>
    </citation>
    <scope>NUCLEOTIDE SEQUENCE [LARGE SCALE GENOMIC DNA]</scope>
    <source>
        <strain evidence="2">F-2</strain>
    </source>
</reference>
<dbReference type="InParanoid" id="A0A212EM20"/>
<dbReference type="Proteomes" id="UP000007151">
    <property type="component" value="Unassembled WGS sequence"/>
</dbReference>
<dbReference type="AlphaFoldDB" id="A0A212EM20"/>